<feature type="active site" description="Charge relay system" evidence="5 6">
    <location>
        <position position="242"/>
    </location>
</feature>
<evidence type="ECO:0000256" key="5">
    <source>
        <dbReference type="PIRSR" id="PIRSR615500-1"/>
    </source>
</evidence>
<dbReference type="InterPro" id="IPR023828">
    <property type="entry name" value="Peptidase_S8_Ser-AS"/>
</dbReference>
<dbReference type="InterPro" id="IPR000209">
    <property type="entry name" value="Peptidase_S8/S53_dom"/>
</dbReference>
<accession>A0A4P9C762</accession>
<dbReference type="InterPro" id="IPR050131">
    <property type="entry name" value="Peptidase_S8_subtilisin-like"/>
</dbReference>
<reference evidence="12 13" key="1">
    <citation type="submission" date="2018-05" db="EMBL/GenBank/DDBJ databases">
        <title>Genome comparison of Eubacterium sp.</title>
        <authorList>
            <person name="Feng Y."/>
            <person name="Sanchez-Andrea I."/>
            <person name="Stams A.J.M."/>
            <person name="De Vos W.M."/>
        </authorList>
    </citation>
    <scope>NUCLEOTIDE SEQUENCE [LARGE SCALE GENOMIC DNA]</scope>
    <source>
        <strain evidence="12 13">YI</strain>
    </source>
</reference>
<feature type="signal peptide" evidence="10">
    <location>
        <begin position="1"/>
        <end position="39"/>
    </location>
</feature>
<dbReference type="Gene3D" id="2.60.40.10">
    <property type="entry name" value="Immunoglobulins"/>
    <property type="match status" value="1"/>
</dbReference>
<dbReference type="InterPro" id="IPR036852">
    <property type="entry name" value="Peptidase_S8/S53_dom_sf"/>
</dbReference>
<evidence type="ECO:0000256" key="3">
    <source>
        <dbReference type="ARBA" id="ARBA00022801"/>
    </source>
</evidence>
<dbReference type="GO" id="GO:0006508">
    <property type="term" value="P:proteolysis"/>
    <property type="evidence" value="ECO:0007669"/>
    <property type="project" value="UniProtKB-KW"/>
</dbReference>
<evidence type="ECO:0000313" key="13">
    <source>
        <dbReference type="Proteomes" id="UP000218387"/>
    </source>
</evidence>
<evidence type="ECO:0000256" key="10">
    <source>
        <dbReference type="SAM" id="SignalP"/>
    </source>
</evidence>
<evidence type="ECO:0000256" key="7">
    <source>
        <dbReference type="RuleBase" id="RU003355"/>
    </source>
</evidence>
<feature type="chain" id="PRO_5038689076" description="Peptidase S8/S53 domain-containing protein" evidence="10">
    <location>
        <begin position="40"/>
        <end position="1085"/>
    </location>
</feature>
<keyword evidence="4 6" id="KW-0720">Serine protease</keyword>
<dbReference type="Gene3D" id="2.120.10.80">
    <property type="entry name" value="Kelch-type beta propeller"/>
    <property type="match status" value="1"/>
</dbReference>
<keyword evidence="9" id="KW-1133">Transmembrane helix</keyword>
<feature type="transmembrane region" description="Helical" evidence="9">
    <location>
        <begin position="1060"/>
        <end position="1079"/>
    </location>
</feature>
<dbReference type="Gene3D" id="3.40.50.200">
    <property type="entry name" value="Peptidase S8/S53 domain"/>
    <property type="match status" value="2"/>
</dbReference>
<keyword evidence="2 6" id="KW-0645">Protease</keyword>
<dbReference type="InterPro" id="IPR011043">
    <property type="entry name" value="Gal_Oxase/kelch_b-propeller"/>
</dbReference>
<feature type="domain" description="Peptidase S8/S53" evidence="11">
    <location>
        <begin position="179"/>
        <end position="395"/>
    </location>
</feature>
<dbReference type="SUPFAM" id="SSF52743">
    <property type="entry name" value="Subtilisin-like"/>
    <property type="match status" value="1"/>
</dbReference>
<keyword evidence="13" id="KW-1185">Reference proteome</keyword>
<feature type="active site" description="Charge relay system" evidence="5 6">
    <location>
        <position position="187"/>
    </location>
</feature>
<evidence type="ECO:0000259" key="11">
    <source>
        <dbReference type="Pfam" id="PF00082"/>
    </source>
</evidence>
<dbReference type="PROSITE" id="PS00138">
    <property type="entry name" value="SUBTILASE_SER"/>
    <property type="match status" value="1"/>
</dbReference>
<dbReference type="InterPro" id="IPR023827">
    <property type="entry name" value="Peptidase_S8_Asp-AS"/>
</dbReference>
<feature type="active site" description="Charge relay system" evidence="5 6">
    <location>
        <position position="580"/>
    </location>
</feature>
<dbReference type="EMBL" id="CP029487">
    <property type="protein sequence ID" value="QCT71270.1"/>
    <property type="molecule type" value="Genomic_DNA"/>
</dbReference>
<sequence>MLYLAHQTNQNMENTMKKLLALLLTALLLLGSLPISALARDNGSSDALTGDYVPGEAIVCVKGAGFYGRSAEPALLAGAETLMALDGSANAYSRSAGPAESLKLVRSDALSTAELIDELQKLDSVAFAEPNYIYTVSEGTKDLTSMQWAYDKNGDFGMTIDGWNHYKADGTPDPAVDTSGTVVAVLDSGVNYDHKDLKSVMWTADSSLQAIIGGGQYGYNAVTVNSNGQPYDSADPMDDNSHGTHCAGIIAASWNNMGVSGATSGAQIMAVKSANDKGSLAGSDSLKGYAYIQRAVENGVPVTAINNSWGGGASGKALDRAITALGDMGVVSVFAAGNESSDCDNTSKTVSTLRDNPYVIAVNATDINGNMADFSNYGATTTDVAAPGVDILSTIPTSMGKADPRFVTAPFLEGFEDESAPKITFQPDSSTIASYSGDMAFEGSQSFKITASDIRGTIESSPADLSATPYRYLSYMFRADSTAEQTILAAITSASVKTTELNEDGTPKWQPLTQSVSLAGSWGAAIFTLPSNTDYGSFQIRIATIRVLPDGKSTGTGDVYIDNLGLGDTAAAYEYMNGTSMATPAVTGEVAILAKHFDDKDAAKTAARVIGSVKKIDSQKGKSVSEGLAQVDRALAENTVPVVNSAVPTGDSQLSIGGYFFGSAPTVTIDGITAAVVSSSDESIVANLPQGMTAGVKRVEVTSEKGAGHQSFELGAVSSLYERLPLPDDARFYDTYSGSLTGLGGSLYYTGLSQDNTVELWRYTPGQTENNGWTRLNSDESIYPSSNSACTWNGRLILFSDGLQGAGISVYDPETNAWSSFTTELIADLSSPSLLNTGNELLLVGGSKTVNETETAQTAIIRVDIAGQNAEKTGDLSAARISPAVAYTADGSAYVAAGTAADGSMVDGLEKIENGQSSMVRDKILPQGLAQSQNYTGAWGTLDGGMILSGPVVTDPDSGQVTADTYTLNFDTGGFEPTGKIVNTGRVYNGVGTAYQNAFYILGETNYAENNRVFSVDRSVKTLTQPGEEREKPVDPVNPVTPDSPGASGNASTGFVGGNAGILVAAVILAVCAAGLLLYRKRNLG</sequence>
<dbReference type="AlphaFoldDB" id="A0A4P9C762"/>
<keyword evidence="3 6" id="KW-0378">Hydrolase</keyword>
<dbReference type="KEGG" id="emt:CPZ25_007985"/>
<dbReference type="Pfam" id="PF00082">
    <property type="entry name" value="Peptidase_S8"/>
    <property type="match status" value="1"/>
</dbReference>
<proteinExistence type="inferred from homology"/>
<evidence type="ECO:0000256" key="4">
    <source>
        <dbReference type="ARBA" id="ARBA00022825"/>
    </source>
</evidence>
<dbReference type="InterPro" id="IPR015500">
    <property type="entry name" value="Peptidase_S8_subtilisin-rel"/>
</dbReference>
<feature type="region of interest" description="Disordered" evidence="8">
    <location>
        <begin position="1023"/>
        <end position="1049"/>
    </location>
</feature>
<evidence type="ECO:0000256" key="1">
    <source>
        <dbReference type="ARBA" id="ARBA00011073"/>
    </source>
</evidence>
<name>A0A4P9C762_EUBML</name>
<evidence type="ECO:0000256" key="2">
    <source>
        <dbReference type="ARBA" id="ARBA00022670"/>
    </source>
</evidence>
<evidence type="ECO:0000313" key="12">
    <source>
        <dbReference type="EMBL" id="QCT71270.1"/>
    </source>
</evidence>
<dbReference type="InterPro" id="IPR013783">
    <property type="entry name" value="Ig-like_fold"/>
</dbReference>
<keyword evidence="9" id="KW-0472">Membrane</keyword>
<dbReference type="PANTHER" id="PTHR43806:SF11">
    <property type="entry name" value="CEREVISIN-RELATED"/>
    <property type="match status" value="1"/>
</dbReference>
<evidence type="ECO:0000256" key="6">
    <source>
        <dbReference type="PROSITE-ProRule" id="PRU01240"/>
    </source>
</evidence>
<protein>
    <recommendedName>
        <fullName evidence="11">Peptidase S8/S53 domain-containing protein</fullName>
    </recommendedName>
</protein>
<dbReference type="Proteomes" id="UP000218387">
    <property type="component" value="Chromosome"/>
</dbReference>
<dbReference type="PROSITE" id="PS00137">
    <property type="entry name" value="SUBTILASE_HIS"/>
    <property type="match status" value="1"/>
</dbReference>
<evidence type="ECO:0000256" key="8">
    <source>
        <dbReference type="SAM" id="MobiDB-lite"/>
    </source>
</evidence>
<dbReference type="InterPro" id="IPR014756">
    <property type="entry name" value="Ig_E-set"/>
</dbReference>
<comment type="similarity">
    <text evidence="1 6 7">Belongs to the peptidase S8 family.</text>
</comment>
<keyword evidence="10" id="KW-0732">Signal</keyword>
<dbReference type="PANTHER" id="PTHR43806">
    <property type="entry name" value="PEPTIDASE S8"/>
    <property type="match status" value="1"/>
</dbReference>
<dbReference type="PRINTS" id="PR00723">
    <property type="entry name" value="SUBTILISIN"/>
</dbReference>
<dbReference type="PROSITE" id="PS51892">
    <property type="entry name" value="SUBTILASE"/>
    <property type="match status" value="1"/>
</dbReference>
<dbReference type="PROSITE" id="PS00136">
    <property type="entry name" value="SUBTILASE_ASP"/>
    <property type="match status" value="1"/>
</dbReference>
<dbReference type="SUPFAM" id="SSF50965">
    <property type="entry name" value="Galactose oxidase, central domain"/>
    <property type="match status" value="1"/>
</dbReference>
<dbReference type="SUPFAM" id="SSF81296">
    <property type="entry name" value="E set domains"/>
    <property type="match status" value="1"/>
</dbReference>
<gene>
    <name evidence="12" type="ORF">CPZ25_007985</name>
</gene>
<evidence type="ECO:0000256" key="9">
    <source>
        <dbReference type="SAM" id="Phobius"/>
    </source>
</evidence>
<dbReference type="InterPro" id="IPR022398">
    <property type="entry name" value="Peptidase_S8_His-AS"/>
</dbReference>
<dbReference type="InterPro" id="IPR015915">
    <property type="entry name" value="Kelch-typ_b-propeller"/>
</dbReference>
<organism evidence="12 13">
    <name type="scientific">Eubacterium maltosivorans</name>
    <dbReference type="NCBI Taxonomy" id="2041044"/>
    <lineage>
        <taxon>Bacteria</taxon>
        <taxon>Bacillati</taxon>
        <taxon>Bacillota</taxon>
        <taxon>Clostridia</taxon>
        <taxon>Eubacteriales</taxon>
        <taxon>Eubacteriaceae</taxon>
        <taxon>Eubacterium</taxon>
    </lineage>
</organism>
<dbReference type="GO" id="GO:0004252">
    <property type="term" value="F:serine-type endopeptidase activity"/>
    <property type="evidence" value="ECO:0007669"/>
    <property type="project" value="UniProtKB-UniRule"/>
</dbReference>
<keyword evidence="9" id="KW-0812">Transmembrane</keyword>